<dbReference type="NCBIfam" id="TIGR02785">
    <property type="entry name" value="addA_Gpos"/>
    <property type="match status" value="1"/>
</dbReference>
<dbReference type="GO" id="GO:0033202">
    <property type="term" value="C:DNA helicase complex"/>
    <property type="evidence" value="ECO:0007669"/>
    <property type="project" value="TreeGrafter"/>
</dbReference>
<dbReference type="InterPro" id="IPR014017">
    <property type="entry name" value="DNA_helicase_UvrD-like_C"/>
</dbReference>
<evidence type="ECO:0000259" key="16">
    <source>
        <dbReference type="PROSITE" id="PS51217"/>
    </source>
</evidence>
<dbReference type="PANTHER" id="PTHR11070">
    <property type="entry name" value="UVRD / RECB / PCRA DNA HELICASE FAMILY MEMBER"/>
    <property type="match status" value="1"/>
</dbReference>
<feature type="binding site" evidence="14">
    <location>
        <begin position="28"/>
        <end position="35"/>
    </location>
    <ligand>
        <name>ATP</name>
        <dbReference type="ChEBI" id="CHEBI:30616"/>
    </ligand>
</feature>
<dbReference type="GO" id="GO:0043138">
    <property type="term" value="F:3'-5' DNA helicase activity"/>
    <property type="evidence" value="ECO:0007669"/>
    <property type="project" value="UniProtKB-UniRule"/>
</dbReference>
<dbReference type="PROSITE" id="PS51217">
    <property type="entry name" value="UVRD_HELICASE_CTER"/>
    <property type="match status" value="1"/>
</dbReference>
<dbReference type="GO" id="GO:0005524">
    <property type="term" value="F:ATP binding"/>
    <property type="evidence" value="ECO:0007669"/>
    <property type="project" value="UniProtKB-UniRule"/>
</dbReference>
<dbReference type="HAMAP" id="MF_01451">
    <property type="entry name" value="AddA"/>
    <property type="match status" value="1"/>
</dbReference>
<dbReference type="GO" id="GO:0008408">
    <property type="term" value="F:3'-5' exonuclease activity"/>
    <property type="evidence" value="ECO:0007669"/>
    <property type="project" value="UniProtKB-UniRule"/>
</dbReference>
<feature type="domain" description="UvrD-like helicase C-terminal" evidence="16">
    <location>
        <begin position="536"/>
        <end position="848"/>
    </location>
</feature>
<dbReference type="SUPFAM" id="SSF52980">
    <property type="entry name" value="Restriction endonuclease-like"/>
    <property type="match status" value="1"/>
</dbReference>
<evidence type="ECO:0000313" key="17">
    <source>
        <dbReference type="EMBL" id="HCL01999.1"/>
    </source>
</evidence>
<feature type="domain" description="UvrD-like helicase ATP-binding" evidence="15">
    <location>
        <begin position="7"/>
        <end position="481"/>
    </location>
</feature>
<keyword evidence="7 13" id="KW-0067">ATP-binding</keyword>
<gene>
    <name evidence="13 17" type="primary">addA</name>
    <name evidence="17" type="ORF">DHW61_06210</name>
</gene>
<sequence length="1333" mass="154004">MSFLAKTSWTPGQQKVIDIRDCNLLVSAAAGSGKTAVLVERIINRITSENSPINIDQLLIVTFTKAAAGEMRERIGAAIEKKVLEQPDNVHLQKQLTLLYNAQITTIDSFCLSVIRNHFHTIDLDPSFRIADEAELTLLKSDVLATLLEEKYEEGAEDFLEFVECYSASKSDEPIENFILKLYQFSQSYPYPHEWVEERERDFLVETAEDINQTSWMKQLLQYVKALLCEASDLCAKAIEITNYPDGPRPYLDALLSDQEMIERLLITESGSFRSYEEYQKAFSQITFARLSTKKWPDATEERKEEVKALRQMVKKILSDLSEDFFFQPMEDMLSDMKKVRRPMLVLLSLTHEFLSRLDASKEENNLVDFSDIEHFALNILVTKEDGKLVPTKVAREMSEQFEEIMIDEYQDSNYVQEYILSSISKVSEGRPNVFMVGDVKQSIYKFRMARPELFMEKYEQYSTEEGLYRRIDLSKNFRSRAEVLDSINGVFEKIMTKAMGGIEYTKEVSLYPGAQFPEIEMDLDNTSFLSSDTKTELIILDRKEEENPMPESTDRLDVMSLEEDAIELSKREFEAKAVAMRIKQLVHGERGFLVTKRKDEEQVQERCQYRDIVILLRTMTGWSETFTEILKQEGIPAYSDTQTGYFQTLEVKTVLNYLRILDNPRQDAPLTAILYSPIVGLSAEQLSLLRVKRTKEAKNLSIYDAAREIALDYTVIQGDANQDFVEVGEKLNVEEAGEKLSRFFTSFDRLREKAVYLPVHEIILEFFKETGYDLFVFAMPGGEQRRNNLNLLVQHALSFEESSYHGLFQFIRYIERLLKFEIDYGEAGGLSENDNAVRIMSIHKSKGLEFPVVILAGMGKQFNTMDAREKIVLHADYGIGPECIDYQLRTKCPTLLKQVIKKNIMLDNLGEELRVLYVALTRAKEKLIMIGSANDANDLFEKWRQDSTPGVTPLRFQTLAMAKDYFSFVGPVALSDDRIRVIALTPKDLLEDEYEKQTDIRNKQEELNPYNFLHGAEEDLDGEQPGKDLLTKLSFRYPYEQEALLPIKTTVSELKKLSQQVDEEMTETYPQVKEKWAETYPRLKEELTETYFQVKEESQTLIEPTIPKFLKEEKELRGTERGNLYHKILELIDFSEKKTKFELKEFISQLANRGLIQEESISSINFERLSRFFQSELYHRMQIAYNKGCLYREQPFVIGIPASEVSVKEQSSLTQKFVPTSSSEHTSSLLSRNQDFSHANLCCSPNSQDCDSDDFVLIQGIIDVYFEEEDGIVLVDYKTDAVGEFGEEELIRRYQEQIHYYERALNQLLDKTVKEKIIYSFSLGKEIRVGSK</sequence>
<comment type="caution">
    <text evidence="17">The sequence shown here is derived from an EMBL/GenBank/DDBJ whole genome shotgun (WGS) entry which is preliminary data.</text>
</comment>
<dbReference type="Gene3D" id="3.40.50.300">
    <property type="entry name" value="P-loop containing nucleotide triphosphate hydrolases"/>
    <property type="match status" value="4"/>
</dbReference>
<comment type="subunit">
    <text evidence="13">Heterodimer of AddA and AddB/RexB.</text>
</comment>
<dbReference type="Proteomes" id="UP000262969">
    <property type="component" value="Unassembled WGS sequence"/>
</dbReference>
<dbReference type="FunFam" id="3.40.50.300:FF:001236">
    <property type="entry name" value="ATP-dependent helicase/nuclease subunit A"/>
    <property type="match status" value="1"/>
</dbReference>
<evidence type="ECO:0000256" key="13">
    <source>
        <dbReference type="HAMAP-Rule" id="MF_01451"/>
    </source>
</evidence>
<dbReference type="InterPro" id="IPR014016">
    <property type="entry name" value="UvrD-like_ATP-bd"/>
</dbReference>
<dbReference type="InterPro" id="IPR011604">
    <property type="entry name" value="PDDEXK-like_dom_sf"/>
</dbReference>
<dbReference type="GO" id="GO:0005829">
    <property type="term" value="C:cytosol"/>
    <property type="evidence" value="ECO:0007669"/>
    <property type="project" value="TreeGrafter"/>
</dbReference>
<keyword evidence="8 13" id="KW-0238">DNA-binding</keyword>
<dbReference type="Gene3D" id="1.10.486.10">
    <property type="entry name" value="PCRA, domain 4"/>
    <property type="match status" value="1"/>
</dbReference>
<comment type="catalytic activity">
    <reaction evidence="11 13">
        <text>Couples ATP hydrolysis with the unwinding of duplex DNA by translocating in the 3'-5' direction.</text>
        <dbReference type="EC" id="5.6.2.4"/>
    </reaction>
</comment>
<dbReference type="EC" id="5.6.2.4" evidence="13"/>
<evidence type="ECO:0000256" key="4">
    <source>
        <dbReference type="ARBA" id="ARBA00022801"/>
    </source>
</evidence>
<dbReference type="InterPro" id="IPR027417">
    <property type="entry name" value="P-loop_NTPase"/>
</dbReference>
<keyword evidence="1 13" id="KW-0540">Nuclease</keyword>
<dbReference type="InterPro" id="IPR011335">
    <property type="entry name" value="Restrct_endonuc-II-like"/>
</dbReference>
<dbReference type="Gene3D" id="3.90.320.10">
    <property type="match status" value="1"/>
</dbReference>
<evidence type="ECO:0000256" key="9">
    <source>
        <dbReference type="ARBA" id="ARBA00023204"/>
    </source>
</evidence>
<keyword evidence="3 13" id="KW-0227">DNA damage</keyword>
<proteinExistence type="inferred from homology"/>
<evidence type="ECO:0000256" key="12">
    <source>
        <dbReference type="ARBA" id="ARBA00048988"/>
    </source>
</evidence>
<dbReference type="InterPro" id="IPR014152">
    <property type="entry name" value="AddA"/>
</dbReference>
<dbReference type="EC" id="3.1.-.-" evidence="13"/>
<evidence type="ECO:0000256" key="2">
    <source>
        <dbReference type="ARBA" id="ARBA00022741"/>
    </source>
</evidence>
<accession>A0A3D2X4C8</accession>
<evidence type="ECO:0000256" key="3">
    <source>
        <dbReference type="ARBA" id="ARBA00022763"/>
    </source>
</evidence>
<dbReference type="Pfam" id="PF00580">
    <property type="entry name" value="UvrD-helicase"/>
    <property type="match status" value="1"/>
</dbReference>
<keyword evidence="2 13" id="KW-0547">Nucleotide-binding</keyword>
<organism evidence="17 18">
    <name type="scientific">Lachnoclostridium phytofermentans</name>
    <dbReference type="NCBI Taxonomy" id="66219"/>
    <lineage>
        <taxon>Bacteria</taxon>
        <taxon>Bacillati</taxon>
        <taxon>Bacillota</taxon>
        <taxon>Clostridia</taxon>
        <taxon>Lachnospirales</taxon>
        <taxon>Lachnospiraceae</taxon>
    </lineage>
</organism>
<evidence type="ECO:0000256" key="7">
    <source>
        <dbReference type="ARBA" id="ARBA00022840"/>
    </source>
</evidence>
<keyword evidence="4 13" id="KW-0378">Hydrolase</keyword>
<keyword evidence="10 13" id="KW-0413">Isomerase</keyword>
<dbReference type="EMBL" id="DPVV01000208">
    <property type="protein sequence ID" value="HCL01999.1"/>
    <property type="molecule type" value="Genomic_DNA"/>
</dbReference>
<dbReference type="GO" id="GO:0016887">
    <property type="term" value="F:ATP hydrolysis activity"/>
    <property type="evidence" value="ECO:0007669"/>
    <property type="project" value="RHEA"/>
</dbReference>
<comment type="catalytic activity">
    <reaction evidence="12 13">
        <text>ATP + H2O = ADP + phosphate + H(+)</text>
        <dbReference type="Rhea" id="RHEA:13065"/>
        <dbReference type="ChEBI" id="CHEBI:15377"/>
        <dbReference type="ChEBI" id="CHEBI:15378"/>
        <dbReference type="ChEBI" id="CHEBI:30616"/>
        <dbReference type="ChEBI" id="CHEBI:43474"/>
        <dbReference type="ChEBI" id="CHEBI:456216"/>
        <dbReference type="EC" id="5.6.2.4"/>
    </reaction>
</comment>
<evidence type="ECO:0000259" key="15">
    <source>
        <dbReference type="PROSITE" id="PS51198"/>
    </source>
</evidence>
<comment type="cofactor">
    <cofactor evidence="13">
        <name>Mg(2+)</name>
        <dbReference type="ChEBI" id="CHEBI:18420"/>
    </cofactor>
</comment>
<evidence type="ECO:0000256" key="10">
    <source>
        <dbReference type="ARBA" id="ARBA00023235"/>
    </source>
</evidence>
<reference evidence="17 18" key="1">
    <citation type="journal article" date="2018" name="Nat. Biotechnol.">
        <title>A standardized bacterial taxonomy based on genome phylogeny substantially revises the tree of life.</title>
        <authorList>
            <person name="Parks D.H."/>
            <person name="Chuvochina M."/>
            <person name="Waite D.W."/>
            <person name="Rinke C."/>
            <person name="Skarshewski A."/>
            <person name="Chaumeil P.A."/>
            <person name="Hugenholtz P."/>
        </authorList>
    </citation>
    <scope>NUCLEOTIDE SEQUENCE [LARGE SCALE GENOMIC DNA]</scope>
    <source>
        <strain evidence="17">UBA11728</strain>
    </source>
</reference>
<keyword evidence="6 13" id="KW-0269">Exonuclease</keyword>
<evidence type="ECO:0000256" key="5">
    <source>
        <dbReference type="ARBA" id="ARBA00022806"/>
    </source>
</evidence>
<keyword evidence="5 13" id="KW-0347">Helicase</keyword>
<dbReference type="PANTHER" id="PTHR11070:SF48">
    <property type="entry name" value="ATP-DEPENDENT HELICASE_NUCLEASE SUBUNIT A"/>
    <property type="match status" value="1"/>
</dbReference>
<evidence type="ECO:0000313" key="18">
    <source>
        <dbReference type="Proteomes" id="UP000262969"/>
    </source>
</evidence>
<keyword evidence="9 13" id="KW-0234">DNA repair</keyword>
<dbReference type="InterPro" id="IPR000212">
    <property type="entry name" value="DNA_helicase_UvrD/REP"/>
</dbReference>
<evidence type="ECO:0000256" key="14">
    <source>
        <dbReference type="PROSITE-ProRule" id="PRU00560"/>
    </source>
</evidence>
<name>A0A3D2X4C8_9FIRM</name>
<comment type="function">
    <text evidence="13">The heterodimer acts as both an ATP-dependent DNA helicase and an ATP-dependent, dual-direction single-stranded exonuclease. Recognizes the chi site generating a DNA molecule suitable for the initiation of homologous recombination. The AddA nuclease domain is required for chi fragment generation; this subunit has the helicase and 3' -&gt; 5' nuclease activities.</text>
</comment>
<dbReference type="SUPFAM" id="SSF52540">
    <property type="entry name" value="P-loop containing nucleoside triphosphate hydrolases"/>
    <property type="match status" value="1"/>
</dbReference>
<evidence type="ECO:0000256" key="6">
    <source>
        <dbReference type="ARBA" id="ARBA00022839"/>
    </source>
</evidence>
<dbReference type="Pfam" id="PF13361">
    <property type="entry name" value="UvrD_C"/>
    <property type="match status" value="1"/>
</dbReference>
<comment type="similarity">
    <text evidence="13">Belongs to the helicase family. AddA subfamily.</text>
</comment>
<evidence type="ECO:0000256" key="8">
    <source>
        <dbReference type="ARBA" id="ARBA00023125"/>
    </source>
</evidence>
<evidence type="ECO:0000256" key="1">
    <source>
        <dbReference type="ARBA" id="ARBA00022722"/>
    </source>
</evidence>
<dbReference type="GO" id="GO:0003690">
    <property type="term" value="F:double-stranded DNA binding"/>
    <property type="evidence" value="ECO:0007669"/>
    <property type="project" value="UniProtKB-UniRule"/>
</dbReference>
<dbReference type="GO" id="GO:0000724">
    <property type="term" value="P:double-strand break repair via homologous recombination"/>
    <property type="evidence" value="ECO:0007669"/>
    <property type="project" value="UniProtKB-UniRule"/>
</dbReference>
<evidence type="ECO:0000256" key="11">
    <source>
        <dbReference type="ARBA" id="ARBA00034617"/>
    </source>
</evidence>
<protein>
    <recommendedName>
        <fullName evidence="13">ATP-dependent helicase/nuclease subunit A</fullName>
        <ecNumber evidence="13">3.1.-.-</ecNumber>
        <ecNumber evidence="13">5.6.2.4</ecNumber>
    </recommendedName>
    <alternativeName>
        <fullName evidence="13">ATP-dependent helicase/nuclease AddA</fullName>
    </alternativeName>
    <alternativeName>
        <fullName evidence="13">DNA 3'-5' helicase AddA</fullName>
    </alternativeName>
</protein>
<dbReference type="PROSITE" id="PS51198">
    <property type="entry name" value="UVRD_HELICASE_ATP_BIND"/>
    <property type="match status" value="1"/>
</dbReference>